<name>A0A1W1BCU2_9ZZZZ</name>
<dbReference type="PANTHER" id="PTHR43213:SF5">
    <property type="entry name" value="BIFUNCTIONAL DTTP_UTP PYROPHOSPHATASE_METHYLTRANSFERASE PROTEIN-RELATED"/>
    <property type="match status" value="1"/>
</dbReference>
<dbReference type="Gene3D" id="3.90.950.10">
    <property type="match status" value="1"/>
</dbReference>
<evidence type="ECO:0000256" key="1">
    <source>
        <dbReference type="ARBA" id="ARBA00001968"/>
    </source>
</evidence>
<accession>A0A1W1BCU2</accession>
<dbReference type="PIRSF" id="PIRSF006305">
    <property type="entry name" value="Maf"/>
    <property type="match status" value="1"/>
</dbReference>
<proteinExistence type="inferred from homology"/>
<dbReference type="NCBIfam" id="NF003141">
    <property type="entry name" value="PRK04056.1"/>
    <property type="match status" value="1"/>
</dbReference>
<protein>
    <submittedName>
        <fullName evidence="3">Septum formation protein Maf</fullName>
    </submittedName>
</protein>
<gene>
    <name evidence="3" type="ORF">MNB_SM-4-525</name>
</gene>
<reference evidence="3" key="1">
    <citation type="submission" date="2016-10" db="EMBL/GenBank/DDBJ databases">
        <authorList>
            <person name="de Groot N.N."/>
        </authorList>
    </citation>
    <scope>NUCLEOTIDE SEQUENCE</scope>
</reference>
<evidence type="ECO:0000313" key="3">
    <source>
        <dbReference type="EMBL" id="SFV51289.1"/>
    </source>
</evidence>
<keyword evidence="2" id="KW-0378">Hydrolase</keyword>
<organism evidence="3">
    <name type="scientific">hydrothermal vent metagenome</name>
    <dbReference type="NCBI Taxonomy" id="652676"/>
    <lineage>
        <taxon>unclassified sequences</taxon>
        <taxon>metagenomes</taxon>
        <taxon>ecological metagenomes</taxon>
    </lineage>
</organism>
<dbReference type="SUPFAM" id="SSF52972">
    <property type="entry name" value="ITPase-like"/>
    <property type="match status" value="1"/>
</dbReference>
<dbReference type="PANTHER" id="PTHR43213">
    <property type="entry name" value="BIFUNCTIONAL DTTP/UTP PYROPHOSPHATASE/METHYLTRANSFERASE PROTEIN-RELATED"/>
    <property type="match status" value="1"/>
</dbReference>
<dbReference type="Pfam" id="PF02545">
    <property type="entry name" value="Maf"/>
    <property type="match status" value="1"/>
</dbReference>
<sequence length="186" mass="20762">MLRLASSSQTRSMLLRNAGLAFLQESVDFDEEKIVSSSAKNFVYQATLGKYEANIKAFGYDDMPLLVADTVVTSQGKILRKASSVDMARDILLTQSDNVTSIITCMIYHSKSKKIIDISQTDYLFKAFDLEALDKYLQSGEWRGKAGACMVEGFCKSYIKEVHGFESTAMGLSVEVLKTFMERPCE</sequence>
<dbReference type="HAMAP" id="MF_00528">
    <property type="entry name" value="Maf"/>
    <property type="match status" value="1"/>
</dbReference>
<dbReference type="InterPro" id="IPR029001">
    <property type="entry name" value="ITPase-like_fam"/>
</dbReference>
<dbReference type="AlphaFoldDB" id="A0A1W1BCU2"/>
<comment type="cofactor">
    <cofactor evidence="1">
        <name>a divalent metal cation</name>
        <dbReference type="ChEBI" id="CHEBI:60240"/>
    </cofactor>
</comment>
<evidence type="ECO:0000256" key="2">
    <source>
        <dbReference type="ARBA" id="ARBA00022801"/>
    </source>
</evidence>
<dbReference type="EMBL" id="FPHF01000011">
    <property type="protein sequence ID" value="SFV51289.1"/>
    <property type="molecule type" value="Genomic_DNA"/>
</dbReference>
<dbReference type="InterPro" id="IPR003697">
    <property type="entry name" value="Maf-like"/>
</dbReference>
<dbReference type="GO" id="GO:0047429">
    <property type="term" value="F:nucleoside triphosphate diphosphatase activity"/>
    <property type="evidence" value="ECO:0007669"/>
    <property type="project" value="InterPro"/>
</dbReference>